<feature type="non-terminal residue" evidence="5">
    <location>
        <position position="1"/>
    </location>
</feature>
<name>W7DS10_9LIST</name>
<dbReference type="RefSeq" id="WP_036064755.1">
    <property type="nucleotide sequence ID" value="NZ_AODM01000060.1"/>
</dbReference>
<evidence type="ECO:0000259" key="4">
    <source>
        <dbReference type="Pfam" id="PF06458"/>
    </source>
</evidence>
<evidence type="ECO:0000256" key="3">
    <source>
        <dbReference type="SAM" id="Phobius"/>
    </source>
</evidence>
<feature type="region of interest" description="Disordered" evidence="2">
    <location>
        <begin position="353"/>
        <end position="425"/>
    </location>
</feature>
<dbReference type="NCBIfam" id="TIGR01167">
    <property type="entry name" value="LPXTG_anchor"/>
    <property type="match status" value="1"/>
</dbReference>
<dbReference type="EMBL" id="AODM01000060">
    <property type="protein sequence ID" value="EUJ48360.1"/>
    <property type="molecule type" value="Genomic_DNA"/>
</dbReference>
<organism evidence="5 6">
    <name type="scientific">Listeria fleischmannii FSL S10-1203</name>
    <dbReference type="NCBI Taxonomy" id="1265822"/>
    <lineage>
        <taxon>Bacteria</taxon>
        <taxon>Bacillati</taxon>
        <taxon>Bacillota</taxon>
        <taxon>Bacilli</taxon>
        <taxon>Bacillales</taxon>
        <taxon>Listeriaceae</taxon>
        <taxon>Listeria</taxon>
    </lineage>
</organism>
<feature type="domain" description="MucBP" evidence="4">
    <location>
        <begin position="287"/>
        <end position="349"/>
    </location>
</feature>
<feature type="transmembrane region" description="Helical" evidence="3">
    <location>
        <begin position="428"/>
        <end position="448"/>
    </location>
</feature>
<dbReference type="InterPro" id="IPR009459">
    <property type="entry name" value="MucBP_dom"/>
</dbReference>
<dbReference type="PATRIC" id="fig|1265822.4.peg.3525"/>
<keyword evidence="3" id="KW-0812">Transmembrane</keyword>
<feature type="compositionally biased region" description="Low complexity" evidence="2">
    <location>
        <begin position="388"/>
        <end position="400"/>
    </location>
</feature>
<keyword evidence="3" id="KW-0472">Membrane</keyword>
<dbReference type="Proteomes" id="UP000019241">
    <property type="component" value="Unassembled WGS sequence"/>
</dbReference>
<dbReference type="Pfam" id="PF06458">
    <property type="entry name" value="MucBP"/>
    <property type="match status" value="4"/>
</dbReference>
<gene>
    <name evidence="5" type="ORF">MCOL2_17357</name>
</gene>
<protein>
    <submittedName>
        <fullName evidence="5">Leucine-rich repeat domain protein (LPXTG motif)</fullName>
    </submittedName>
</protein>
<keyword evidence="3" id="KW-1133">Transmembrane helix</keyword>
<proteinExistence type="predicted"/>
<evidence type="ECO:0000313" key="5">
    <source>
        <dbReference type="EMBL" id="EUJ48360.1"/>
    </source>
</evidence>
<feature type="compositionally biased region" description="Polar residues" evidence="2">
    <location>
        <begin position="357"/>
        <end position="387"/>
    </location>
</feature>
<sequence length="457" mass="49295">QKTGPSQLVFLNPVLSTKGASLSPFGIYEDGIYQAGTNHIIWHLNPLEKTGSKSFYYAELDAKGTPYNGGRVTVPYEVVKAGPITVRYVNTAGEVIAPERTLTGEYGQSFTAEAVSIPSYALIETTSTMSGVYSEEPQIMTFVYDKVVAAPITVTYESLTGKTLHPAKTLTGKLDEAYQLDAPQISGYTLQAAPKNQSGNFTEEPQTVRFVYQANPGGPVIVHYQDETGKMLVPSHTLSGDYEESYQAEARSIAHYTLTKQPSNATGTFTEAPQTVIYTYKRTPGQPVTVSYHSTTGERLHPERILTGGEGEAYASFALEIPGYHFQQVVGQASGTYTDKPQQVRYLYQPEEKMSGGISTPPTIGQGPSPSPETSGTIQRPSTSVGTSSPSLWSRPSASPTSSETKPVSGGSLTRPSSSALPRTGEQVPVGSVLVGVLLLAGVGYYRWRHHRKQSTK</sequence>
<evidence type="ECO:0000313" key="6">
    <source>
        <dbReference type="Proteomes" id="UP000019241"/>
    </source>
</evidence>
<feature type="domain" description="MucBP" evidence="4">
    <location>
        <begin position="219"/>
        <end position="281"/>
    </location>
</feature>
<evidence type="ECO:0000256" key="2">
    <source>
        <dbReference type="SAM" id="MobiDB-lite"/>
    </source>
</evidence>
<dbReference type="AlphaFoldDB" id="W7DS10"/>
<reference evidence="5 6" key="1">
    <citation type="submission" date="2012-12" db="EMBL/GenBank/DDBJ databases">
        <title>Novel taxa of Listeriaceae from agricultural environments in the United States.</title>
        <authorList>
            <person name="den Bakker H.C."/>
            <person name="Allred A."/>
            <person name="Warchocki S."/>
            <person name="Wright E.M."/>
            <person name="Burrell A."/>
            <person name="Nightingale K.K."/>
            <person name="Kephart D."/>
            <person name="Wiedmann M."/>
        </authorList>
    </citation>
    <scope>NUCLEOTIDE SEQUENCE [LARGE SCALE GENOMIC DNA]</scope>
    <source>
        <strain evidence="5 6">FSL S10-1203</strain>
    </source>
</reference>
<dbReference type="Gene3D" id="3.10.20.320">
    <property type="entry name" value="Putative peptidoglycan bound protein (lpxtg motif)"/>
    <property type="match status" value="4"/>
</dbReference>
<feature type="compositionally biased region" description="Polar residues" evidence="2">
    <location>
        <begin position="401"/>
        <end position="421"/>
    </location>
</feature>
<feature type="domain" description="MucBP" evidence="4">
    <location>
        <begin position="83"/>
        <end position="144"/>
    </location>
</feature>
<accession>W7DS10</accession>
<keyword evidence="1" id="KW-0677">Repeat</keyword>
<feature type="domain" description="MucBP" evidence="4">
    <location>
        <begin position="151"/>
        <end position="213"/>
    </location>
</feature>
<evidence type="ECO:0000256" key="1">
    <source>
        <dbReference type="ARBA" id="ARBA00022737"/>
    </source>
</evidence>
<comment type="caution">
    <text evidence="5">The sequence shown here is derived from an EMBL/GenBank/DDBJ whole genome shotgun (WGS) entry which is preliminary data.</text>
</comment>